<name>A0A975GMN6_9BACT</name>
<dbReference type="EC" id="3.2.2.31" evidence="5"/>
<dbReference type="GO" id="GO:0051539">
    <property type="term" value="F:4 iron, 4 sulfur cluster binding"/>
    <property type="evidence" value="ECO:0007669"/>
    <property type="project" value="UniProtKB-KW"/>
</dbReference>
<keyword evidence="7" id="KW-0004">4Fe-4S</keyword>
<dbReference type="CDD" id="cd00056">
    <property type="entry name" value="ENDO3c"/>
    <property type="match status" value="1"/>
</dbReference>
<protein>
    <recommendedName>
        <fullName evidence="6">Adenine DNA glycosylase</fullName>
        <ecNumber evidence="5">3.2.2.31</ecNumber>
    </recommendedName>
</protein>
<keyword evidence="9" id="KW-0227">DNA damage</keyword>
<evidence type="ECO:0000256" key="9">
    <source>
        <dbReference type="ARBA" id="ARBA00022763"/>
    </source>
</evidence>
<dbReference type="GO" id="GO:0000701">
    <property type="term" value="F:purine-specific mismatch base pair DNA N-glycosylase activity"/>
    <property type="evidence" value="ECO:0007669"/>
    <property type="project" value="UniProtKB-EC"/>
</dbReference>
<evidence type="ECO:0000256" key="1">
    <source>
        <dbReference type="ARBA" id="ARBA00000843"/>
    </source>
</evidence>
<dbReference type="Gene3D" id="1.10.340.30">
    <property type="entry name" value="Hypothetical protein, domain 2"/>
    <property type="match status" value="1"/>
</dbReference>
<evidence type="ECO:0000256" key="6">
    <source>
        <dbReference type="ARBA" id="ARBA00022023"/>
    </source>
</evidence>
<evidence type="ECO:0000256" key="8">
    <source>
        <dbReference type="ARBA" id="ARBA00022723"/>
    </source>
</evidence>
<proteinExistence type="inferred from homology"/>
<reference evidence="16" key="1">
    <citation type="journal article" date="2021" name="Microb. Physiol.">
        <title>Proteogenomic Insights into the Physiology of Marine, Sulfate-Reducing, Filamentous Desulfonema limicola and Desulfonema magnum.</title>
        <authorList>
            <person name="Schnaars V."/>
            <person name="Wohlbrand L."/>
            <person name="Scheve S."/>
            <person name="Hinrichs C."/>
            <person name="Reinhardt R."/>
            <person name="Rabus R."/>
        </authorList>
    </citation>
    <scope>NUCLEOTIDE SEQUENCE</scope>
    <source>
        <strain evidence="16">4be13</strain>
    </source>
</reference>
<evidence type="ECO:0000313" key="17">
    <source>
        <dbReference type="Proteomes" id="UP000663722"/>
    </source>
</evidence>
<keyword evidence="12" id="KW-0411">Iron-sulfur</keyword>
<dbReference type="Pfam" id="PF00730">
    <property type="entry name" value="HhH-GPD"/>
    <property type="match status" value="1"/>
</dbReference>
<dbReference type="Gene3D" id="3.90.79.10">
    <property type="entry name" value="Nucleoside Triphosphate Pyrophosphohydrolase"/>
    <property type="match status" value="1"/>
</dbReference>
<feature type="domain" description="Nudix hydrolase" evidence="15">
    <location>
        <begin position="231"/>
        <end position="356"/>
    </location>
</feature>
<dbReference type="PROSITE" id="PS51462">
    <property type="entry name" value="NUDIX"/>
    <property type="match status" value="1"/>
</dbReference>
<organism evidence="16 17">
    <name type="scientific">Desulfonema magnum</name>
    <dbReference type="NCBI Taxonomy" id="45655"/>
    <lineage>
        <taxon>Bacteria</taxon>
        <taxon>Pseudomonadati</taxon>
        <taxon>Thermodesulfobacteriota</taxon>
        <taxon>Desulfobacteria</taxon>
        <taxon>Desulfobacterales</taxon>
        <taxon>Desulfococcaceae</taxon>
        <taxon>Desulfonema</taxon>
    </lineage>
</organism>
<dbReference type="FunFam" id="1.10.340.30:FF:000002">
    <property type="entry name" value="Adenine DNA glycosylase"/>
    <property type="match status" value="1"/>
</dbReference>
<dbReference type="SMART" id="SM00478">
    <property type="entry name" value="ENDO3c"/>
    <property type="match status" value="1"/>
</dbReference>
<evidence type="ECO:0000256" key="12">
    <source>
        <dbReference type="ARBA" id="ARBA00023014"/>
    </source>
</evidence>
<evidence type="ECO:0000256" key="4">
    <source>
        <dbReference type="ARBA" id="ARBA00008343"/>
    </source>
</evidence>
<comment type="function">
    <text evidence="3">Adenine glycosylase active on G-A mispairs. MutY also corrects error-prone DNA synthesis past GO lesions which are due to the oxidatively damaged form of guanine: 7,8-dihydro-8-oxoguanine (8-oxo-dGTP).</text>
</comment>
<dbReference type="SUPFAM" id="SSF48150">
    <property type="entry name" value="DNA-glycosylase"/>
    <property type="match status" value="1"/>
</dbReference>
<dbReference type="InterPro" id="IPR029119">
    <property type="entry name" value="MutY_C"/>
</dbReference>
<comment type="catalytic activity">
    <reaction evidence="1">
        <text>Hydrolyzes free adenine bases from 7,8-dihydro-8-oxoguanine:adenine mismatched double-stranded DNA, leaving an apurinic site.</text>
        <dbReference type="EC" id="3.2.2.31"/>
    </reaction>
</comment>
<dbReference type="PANTHER" id="PTHR42944:SF1">
    <property type="entry name" value="ADENINE DNA GLYCOSYLASE"/>
    <property type="match status" value="1"/>
</dbReference>
<dbReference type="InterPro" id="IPR005760">
    <property type="entry name" value="A/G_AdeGlyc_MutY"/>
</dbReference>
<keyword evidence="13" id="KW-0234">DNA repair</keyword>
<evidence type="ECO:0000256" key="2">
    <source>
        <dbReference type="ARBA" id="ARBA00001966"/>
    </source>
</evidence>
<keyword evidence="10" id="KW-0378">Hydrolase</keyword>
<keyword evidence="14" id="KW-0326">Glycosidase</keyword>
<comment type="similarity">
    <text evidence="4">Belongs to the Nth/MutY family.</text>
</comment>
<dbReference type="GO" id="GO:0006284">
    <property type="term" value="P:base-excision repair"/>
    <property type="evidence" value="ECO:0007669"/>
    <property type="project" value="InterPro"/>
</dbReference>
<dbReference type="GO" id="GO:0035485">
    <property type="term" value="F:adenine/guanine mispair binding"/>
    <property type="evidence" value="ECO:0007669"/>
    <property type="project" value="TreeGrafter"/>
</dbReference>
<accession>A0A975GMN6</accession>
<evidence type="ECO:0000256" key="5">
    <source>
        <dbReference type="ARBA" id="ARBA00012045"/>
    </source>
</evidence>
<dbReference type="InterPro" id="IPR015797">
    <property type="entry name" value="NUDIX_hydrolase-like_dom_sf"/>
</dbReference>
<dbReference type="InterPro" id="IPR044298">
    <property type="entry name" value="MIG/MutY"/>
</dbReference>
<keyword evidence="8" id="KW-0479">Metal-binding</keyword>
<dbReference type="InterPro" id="IPR020084">
    <property type="entry name" value="NUDIX_hydrolase_CS"/>
</dbReference>
<dbReference type="InterPro" id="IPR011257">
    <property type="entry name" value="DNA_glycosylase"/>
</dbReference>
<dbReference type="GO" id="GO:0032357">
    <property type="term" value="F:oxidized purine DNA binding"/>
    <property type="evidence" value="ECO:0007669"/>
    <property type="project" value="TreeGrafter"/>
</dbReference>
<evidence type="ECO:0000256" key="13">
    <source>
        <dbReference type="ARBA" id="ARBA00023204"/>
    </source>
</evidence>
<keyword evidence="17" id="KW-1185">Reference proteome</keyword>
<keyword evidence="11" id="KW-0408">Iron</keyword>
<dbReference type="KEGG" id="dmm:dnm_031290"/>
<evidence type="ECO:0000256" key="11">
    <source>
        <dbReference type="ARBA" id="ARBA00023004"/>
    </source>
</evidence>
<dbReference type="PANTHER" id="PTHR42944">
    <property type="entry name" value="ADENINE DNA GLYCOSYLASE"/>
    <property type="match status" value="1"/>
</dbReference>
<dbReference type="Proteomes" id="UP000663722">
    <property type="component" value="Chromosome"/>
</dbReference>
<dbReference type="Pfam" id="PF14815">
    <property type="entry name" value="NUDIX_4"/>
    <property type="match status" value="1"/>
</dbReference>
<evidence type="ECO:0000259" key="15">
    <source>
        <dbReference type="PROSITE" id="PS51462"/>
    </source>
</evidence>
<evidence type="ECO:0000256" key="14">
    <source>
        <dbReference type="ARBA" id="ARBA00023295"/>
    </source>
</evidence>
<dbReference type="EMBL" id="CP061800">
    <property type="protein sequence ID" value="QTA87101.1"/>
    <property type="molecule type" value="Genomic_DNA"/>
</dbReference>
<dbReference type="NCBIfam" id="TIGR01084">
    <property type="entry name" value="mutY"/>
    <property type="match status" value="1"/>
</dbReference>
<dbReference type="InterPro" id="IPR000086">
    <property type="entry name" value="NUDIX_hydrolase_dom"/>
</dbReference>
<dbReference type="GO" id="GO:0034039">
    <property type="term" value="F:8-oxo-7,8-dihydroguanine DNA N-glycosylase activity"/>
    <property type="evidence" value="ECO:0007669"/>
    <property type="project" value="TreeGrafter"/>
</dbReference>
<sequence>MKIKNIPHIQEHLVHWYMKNQRQLPWRETHDPYHVWVSEVMLQQTQVKTVLPYYEKFLRHFPDITSLAQADLQAVLKLWEGLGYYARARNFHRAANVVVKEYNSKIPDDPGEFQKLPGVGDYIASAVQSIAFGHPCAAADGNVKRVLARLFQIDAPVNKSASHKLFKSTADKLLASDMPGTFNQAIMELGAMICKPKHPMCDICPLPSFCLAHQARKTDEYPRRTPGKPVPEYHIAAGVVYKEGQVLITRRKPEGLLGGLWEFPGGKVRKNEDAKQACIREIKEETNLVVEVESHLTCVRHAYTHFKIVMDVFRCAYVSGRVKLNGPEDFRWIATEETEQYPFPKANLKFIPLLKN</sequence>
<dbReference type="Gene3D" id="1.10.1670.10">
    <property type="entry name" value="Helix-hairpin-Helix base-excision DNA repair enzymes (C-terminal)"/>
    <property type="match status" value="1"/>
</dbReference>
<dbReference type="PROSITE" id="PS00893">
    <property type="entry name" value="NUDIX_BOX"/>
    <property type="match status" value="1"/>
</dbReference>
<evidence type="ECO:0000256" key="3">
    <source>
        <dbReference type="ARBA" id="ARBA00002933"/>
    </source>
</evidence>
<evidence type="ECO:0000256" key="10">
    <source>
        <dbReference type="ARBA" id="ARBA00022801"/>
    </source>
</evidence>
<evidence type="ECO:0000313" key="16">
    <source>
        <dbReference type="EMBL" id="QTA87101.1"/>
    </source>
</evidence>
<evidence type="ECO:0000256" key="7">
    <source>
        <dbReference type="ARBA" id="ARBA00022485"/>
    </source>
</evidence>
<comment type="cofactor">
    <cofactor evidence="2">
        <name>[4Fe-4S] cluster</name>
        <dbReference type="ChEBI" id="CHEBI:49883"/>
    </cofactor>
</comment>
<dbReference type="GO" id="GO:0006298">
    <property type="term" value="P:mismatch repair"/>
    <property type="evidence" value="ECO:0007669"/>
    <property type="project" value="TreeGrafter"/>
</dbReference>
<gene>
    <name evidence="16" type="ORF">dnm_031290</name>
</gene>
<dbReference type="InterPro" id="IPR023170">
    <property type="entry name" value="HhH_base_excis_C"/>
</dbReference>
<dbReference type="CDD" id="cd03425">
    <property type="entry name" value="NUDIX_MutT_NudA_like"/>
    <property type="match status" value="1"/>
</dbReference>
<dbReference type="AlphaFoldDB" id="A0A975GMN6"/>
<dbReference type="SUPFAM" id="SSF55811">
    <property type="entry name" value="Nudix"/>
    <property type="match status" value="1"/>
</dbReference>
<dbReference type="GO" id="GO:0046872">
    <property type="term" value="F:metal ion binding"/>
    <property type="evidence" value="ECO:0007669"/>
    <property type="project" value="UniProtKB-KW"/>
</dbReference>
<dbReference type="InterPro" id="IPR003265">
    <property type="entry name" value="HhH-GPD_domain"/>
</dbReference>